<feature type="domain" description="AMP-dependent synthetase/ligase" evidence="3">
    <location>
        <begin position="354"/>
        <end position="689"/>
    </location>
</feature>
<proteinExistence type="predicted"/>
<dbReference type="AlphaFoldDB" id="A0A418ZQB3"/>
<feature type="domain" description="AMP-binding enzyme C-terminal" evidence="5">
    <location>
        <begin position="746"/>
        <end position="816"/>
    </location>
</feature>
<dbReference type="NCBIfam" id="TIGR01733">
    <property type="entry name" value="AA-adenyl-dom"/>
    <property type="match status" value="1"/>
</dbReference>
<dbReference type="GO" id="GO:0003824">
    <property type="term" value="F:catalytic activity"/>
    <property type="evidence" value="ECO:0007669"/>
    <property type="project" value="InterPro"/>
</dbReference>
<dbReference type="CDD" id="cd05930">
    <property type="entry name" value="A_NRPS"/>
    <property type="match status" value="1"/>
</dbReference>
<keyword evidence="7" id="KW-1185">Reference proteome</keyword>
<reference evidence="7" key="1">
    <citation type="submission" date="2018-09" db="EMBL/GenBank/DDBJ databases">
        <title>Paracoccus onubensis nov. sp. a moderate halophilic bacterium isolated from Gruta de las Maravillas (Aracena, Spain).</title>
        <authorList>
            <person name="Jurado V."/>
            <person name="Gutierrez-Patricio S."/>
            <person name="Gonzalez-Pimentel J.L."/>
            <person name="Miller A.Z."/>
            <person name="Laiz L."/>
            <person name="Saiz-Jimenez C."/>
        </authorList>
    </citation>
    <scope>NUCLEOTIDE SEQUENCE [LARGE SCALE GENOMIC DNA]</scope>
    <source>
        <strain evidence="7">DSM 26381</strain>
    </source>
</reference>
<organism evidence="6 7">
    <name type="scientific">Paracoccus siganidrum</name>
    <dbReference type="NCBI Taxonomy" id="1276757"/>
    <lineage>
        <taxon>Bacteria</taxon>
        <taxon>Pseudomonadati</taxon>
        <taxon>Pseudomonadota</taxon>
        <taxon>Alphaproteobacteria</taxon>
        <taxon>Rhodobacterales</taxon>
        <taxon>Paracoccaceae</taxon>
        <taxon>Paracoccus</taxon>
    </lineage>
</organism>
<dbReference type="InterPro" id="IPR000873">
    <property type="entry name" value="AMP-dep_synth/lig_dom"/>
</dbReference>
<accession>A0A418ZQB3</accession>
<dbReference type="InterPro" id="IPR045851">
    <property type="entry name" value="AMP-bd_C_sf"/>
</dbReference>
<dbReference type="SUPFAM" id="SSF52777">
    <property type="entry name" value="CoA-dependent acyltransferases"/>
    <property type="match status" value="2"/>
</dbReference>
<keyword evidence="2" id="KW-0597">Phosphoprotein</keyword>
<dbReference type="Gene3D" id="3.30.300.30">
    <property type="match status" value="1"/>
</dbReference>
<dbReference type="Gene3D" id="3.40.50.980">
    <property type="match status" value="2"/>
</dbReference>
<comment type="caution">
    <text evidence="6">The sequence shown here is derived from an EMBL/GenBank/DDBJ whole genome shotgun (WGS) entry which is preliminary data.</text>
</comment>
<feature type="non-terminal residue" evidence="6">
    <location>
        <position position="1"/>
    </location>
</feature>
<evidence type="ECO:0000259" key="3">
    <source>
        <dbReference type="Pfam" id="PF00501"/>
    </source>
</evidence>
<dbReference type="FunFam" id="3.30.300.30:FF:000010">
    <property type="entry name" value="Enterobactin synthetase component F"/>
    <property type="match status" value="1"/>
</dbReference>
<keyword evidence="1" id="KW-0596">Phosphopantetheine</keyword>
<dbReference type="InterPro" id="IPR010071">
    <property type="entry name" value="AA_adenyl_dom"/>
</dbReference>
<dbReference type="PANTHER" id="PTHR45527:SF1">
    <property type="entry name" value="FATTY ACID SYNTHASE"/>
    <property type="match status" value="1"/>
</dbReference>
<dbReference type="EMBL" id="QZEW01000224">
    <property type="protein sequence ID" value="RJK97437.1"/>
    <property type="molecule type" value="Genomic_DNA"/>
</dbReference>
<dbReference type="GO" id="GO:0043041">
    <property type="term" value="P:amino acid activation for nonribosomal peptide biosynthetic process"/>
    <property type="evidence" value="ECO:0007669"/>
    <property type="project" value="TreeGrafter"/>
</dbReference>
<dbReference type="InterPro" id="IPR023213">
    <property type="entry name" value="CAT-like_dom_sf"/>
</dbReference>
<evidence type="ECO:0000256" key="1">
    <source>
        <dbReference type="ARBA" id="ARBA00022450"/>
    </source>
</evidence>
<dbReference type="PANTHER" id="PTHR45527">
    <property type="entry name" value="NONRIBOSOMAL PEPTIDE SYNTHETASE"/>
    <property type="match status" value="1"/>
</dbReference>
<dbReference type="InterPro" id="IPR001242">
    <property type="entry name" value="Condensation_dom"/>
</dbReference>
<evidence type="ECO:0000256" key="2">
    <source>
        <dbReference type="ARBA" id="ARBA00022553"/>
    </source>
</evidence>
<dbReference type="InterPro" id="IPR020845">
    <property type="entry name" value="AMP-binding_CS"/>
</dbReference>
<dbReference type="GO" id="GO:0044550">
    <property type="term" value="P:secondary metabolite biosynthetic process"/>
    <property type="evidence" value="ECO:0007669"/>
    <property type="project" value="UniProtKB-ARBA"/>
</dbReference>
<dbReference type="GO" id="GO:0031177">
    <property type="term" value="F:phosphopantetheine binding"/>
    <property type="evidence" value="ECO:0007669"/>
    <property type="project" value="TreeGrafter"/>
</dbReference>
<evidence type="ECO:0000313" key="7">
    <source>
        <dbReference type="Proteomes" id="UP000283587"/>
    </source>
</evidence>
<evidence type="ECO:0000259" key="5">
    <source>
        <dbReference type="Pfam" id="PF13193"/>
    </source>
</evidence>
<evidence type="ECO:0000313" key="6">
    <source>
        <dbReference type="EMBL" id="RJK97437.1"/>
    </source>
</evidence>
<dbReference type="Pfam" id="PF00501">
    <property type="entry name" value="AMP-binding"/>
    <property type="match status" value="1"/>
</dbReference>
<dbReference type="FunFam" id="3.40.50.980:FF:000001">
    <property type="entry name" value="Non-ribosomal peptide synthetase"/>
    <property type="match status" value="1"/>
</dbReference>
<dbReference type="Pfam" id="PF00668">
    <property type="entry name" value="Condensation"/>
    <property type="match status" value="1"/>
</dbReference>
<sequence length="830" mass="89147">ADQNTRFDLRNDPPIRVTLISETKNKHKIAITTHHIAIDGWSLPVFLDELFALYDAPDAELPRVTPYADYIRWTASRPDDKAQGFWRDQLGEVEGPTLIAPDASGQSASVTLSRQLDVTATRELESRARDLGITLNALIQSAWGLYLSRRGGQRDVIFGTTVSGRPADLPGVERMVGLFINTLPLRLRPDPALPVPDYLRHTHDRLSAILEYQHVPLSTLQRIAGHERLFDTLTVFENYPAGPADDDAAEAALTVERHSQHGGDATHYPMGLAAVPGKRLRLTLSYRGDLFGAGDAGQVLDSVETILRGLADPSDRKLGEIGLMEAAAAEGALSVLRGADHPRKDQSLPDLVCEAARLAPDATALISAEGRLDYAGLERASAALARRLAGAGVKRGQIVAMLLPRGISAITGLLAIMRAGAVYLPLDPDYPRDRIASVLEDADPALILTDRQGAALAPDHPHLLTDDQVPAPISVPPVHPDAADPAYVIYTSGSTGRPKGALLTHGAAVNAILSRAERYPAPEVSVLLPSLAFDASLAVIFGALASGSALVLPEPGAEKRPAELARLIERHGIREWISGPGLWRAVLSEGEADLGSLRLVVLGGEAIPDSLVAAHRQTVTADLWNEYGPTETAIWCASAQVMGERAQNVIGKPIANMQFLILDASLHPVPIGVVGELYIAGSGLAQGYLNRPDLTAERFLANPFAPGRRMYRSGDLARWREDGQVEFVGRADQQLKIRGFRIEPAEIEAAIARAGHPQAAVIAREDRPGQKRLVAYVVGQPDRDALRGALAEALPDYMVPAAFVAMEALPLTPNGKLDRRALPEPEAEAG</sequence>
<evidence type="ECO:0000259" key="4">
    <source>
        <dbReference type="Pfam" id="PF00668"/>
    </source>
</evidence>
<dbReference type="FunFam" id="3.40.50.12780:FF:000012">
    <property type="entry name" value="Non-ribosomal peptide synthetase"/>
    <property type="match status" value="1"/>
</dbReference>
<dbReference type="Proteomes" id="UP000283587">
    <property type="component" value="Unassembled WGS sequence"/>
</dbReference>
<gene>
    <name evidence="6" type="ORF">D3P05_23995</name>
</gene>
<dbReference type="OrthoDB" id="9770470at2"/>
<dbReference type="Gene3D" id="2.30.38.10">
    <property type="entry name" value="Luciferase, Domain 3"/>
    <property type="match status" value="1"/>
</dbReference>
<dbReference type="Gene3D" id="3.30.559.30">
    <property type="entry name" value="Nonribosomal peptide synthetase, condensation domain"/>
    <property type="match status" value="1"/>
</dbReference>
<dbReference type="Pfam" id="PF13193">
    <property type="entry name" value="AMP-binding_C"/>
    <property type="match status" value="1"/>
</dbReference>
<dbReference type="PROSITE" id="PS00455">
    <property type="entry name" value="AMP_BINDING"/>
    <property type="match status" value="1"/>
</dbReference>
<name>A0A418ZQB3_9RHOB</name>
<dbReference type="GO" id="GO:0005737">
    <property type="term" value="C:cytoplasm"/>
    <property type="evidence" value="ECO:0007669"/>
    <property type="project" value="TreeGrafter"/>
</dbReference>
<dbReference type="Gene3D" id="3.30.559.10">
    <property type="entry name" value="Chloramphenicol acetyltransferase-like domain"/>
    <property type="match status" value="1"/>
</dbReference>
<feature type="domain" description="Condensation" evidence="4">
    <location>
        <begin position="3"/>
        <end position="328"/>
    </location>
</feature>
<dbReference type="InterPro" id="IPR025110">
    <property type="entry name" value="AMP-bd_C"/>
</dbReference>
<dbReference type="SUPFAM" id="SSF56801">
    <property type="entry name" value="Acetyl-CoA synthetase-like"/>
    <property type="match status" value="1"/>
</dbReference>
<dbReference type="FunFam" id="2.30.38.10:FF:000001">
    <property type="entry name" value="Non-ribosomal peptide synthetase PvdI"/>
    <property type="match status" value="1"/>
</dbReference>
<protein>
    <submittedName>
        <fullName evidence="6">Amino acid adenylation domain-containing protein</fullName>
    </submittedName>
</protein>
<feature type="non-terminal residue" evidence="6">
    <location>
        <position position="830"/>
    </location>
</feature>